<dbReference type="EC" id="7.1.1.-" evidence="1"/>
<dbReference type="PANTHER" id="PTHR33269:SF19">
    <property type="entry name" value="NADH-QUINONE OXIDOREDUCTASE SUBUNIT J"/>
    <property type="match status" value="1"/>
</dbReference>
<dbReference type="InterPro" id="IPR001457">
    <property type="entry name" value="NADH_UbQ/plastoQ_OxRdtase_su6"/>
</dbReference>
<accession>A0AA96F9M1</accession>
<dbReference type="PANTHER" id="PTHR33269">
    <property type="entry name" value="NADH-UBIQUINONE OXIDOREDUCTASE CHAIN 6"/>
    <property type="match status" value="1"/>
</dbReference>
<keyword evidence="1" id="KW-0812">Transmembrane</keyword>
<proteinExistence type="inferred from homology"/>
<name>A0AA96F9M1_9MICO</name>
<feature type="transmembrane region" description="Helical" evidence="1">
    <location>
        <begin position="30"/>
        <end position="48"/>
    </location>
</feature>
<comment type="catalytic activity">
    <reaction evidence="1">
        <text>a quinone + NADH + 5 H(+)(in) = a quinol + NAD(+) + 4 H(+)(out)</text>
        <dbReference type="Rhea" id="RHEA:57888"/>
        <dbReference type="ChEBI" id="CHEBI:15378"/>
        <dbReference type="ChEBI" id="CHEBI:24646"/>
        <dbReference type="ChEBI" id="CHEBI:57540"/>
        <dbReference type="ChEBI" id="CHEBI:57945"/>
        <dbReference type="ChEBI" id="CHEBI:132124"/>
    </reaction>
</comment>
<keyword evidence="1" id="KW-1133">Transmembrane helix</keyword>
<keyword evidence="1" id="KW-1003">Cell membrane</keyword>
<dbReference type="GO" id="GO:0016491">
    <property type="term" value="F:oxidoreductase activity"/>
    <property type="evidence" value="ECO:0007669"/>
    <property type="project" value="UniProtKB-KW"/>
</dbReference>
<comment type="similarity">
    <text evidence="1">Belongs to the complex I subunit 6 family.</text>
</comment>
<keyword evidence="2" id="KW-0560">Oxidoreductase</keyword>
<dbReference type="AlphaFoldDB" id="A0AA96F9M1"/>
<sequence>MISPVLFWSVAFLTVVPALSLLFAKKAVHIAMSIVAVMVGLAVAYVALDAPFLGVVQIVVYTGAVMMLFLFVLMLVGVDQRESMKETLKGQRWIAVIGAGGLAILLISAIGQLTYTPADTMTTGDPDKVANLLFSDYPVVMEILGALLITAAVGALVLTHTPRLTPRRGQAELQKARVLAGANPVNKPMPGVYARHNALDVPALDPEGKPLEDSVSRVLEIRHQTQEGVEFRAALKDPSKKTTEEDK</sequence>
<feature type="transmembrane region" description="Helical" evidence="1">
    <location>
        <begin position="6"/>
        <end position="23"/>
    </location>
</feature>
<dbReference type="GO" id="GO:0048038">
    <property type="term" value="F:quinone binding"/>
    <property type="evidence" value="ECO:0007669"/>
    <property type="project" value="UniProtKB-UniRule"/>
</dbReference>
<feature type="transmembrane region" description="Helical" evidence="1">
    <location>
        <begin position="90"/>
        <end position="111"/>
    </location>
</feature>
<keyword evidence="1" id="KW-0874">Quinone</keyword>
<comment type="function">
    <text evidence="1">NDH-1 shuttles electrons from NADH, via FMN and iron-sulfur (Fe-S) centers, to quinones in the respiratory chain. Couples the redox reaction to proton translocation (for every two electrons transferred, four hydrogen ions are translocated across the cytoplasmic membrane), and thus conserves the redox energy in a proton gradient.</text>
</comment>
<dbReference type="Pfam" id="PF00499">
    <property type="entry name" value="Oxidored_q3"/>
    <property type="match status" value="1"/>
</dbReference>
<evidence type="ECO:0000313" key="3">
    <source>
        <dbReference type="Proteomes" id="UP001304125"/>
    </source>
</evidence>
<keyword evidence="1" id="KW-0472">Membrane</keyword>
<organism evidence="2 3">
    <name type="scientific">Demequina capsici</name>
    <dbReference type="NCBI Taxonomy" id="3075620"/>
    <lineage>
        <taxon>Bacteria</taxon>
        <taxon>Bacillati</taxon>
        <taxon>Actinomycetota</taxon>
        <taxon>Actinomycetes</taxon>
        <taxon>Micrococcales</taxon>
        <taxon>Demequinaceae</taxon>
        <taxon>Demequina</taxon>
    </lineage>
</organism>
<dbReference type="Proteomes" id="UP001304125">
    <property type="component" value="Chromosome"/>
</dbReference>
<evidence type="ECO:0000256" key="1">
    <source>
        <dbReference type="RuleBase" id="RU004429"/>
    </source>
</evidence>
<protein>
    <recommendedName>
        <fullName evidence="1">NADH-quinone oxidoreductase subunit J</fullName>
        <ecNumber evidence="1">7.1.1.-</ecNumber>
    </recommendedName>
</protein>
<evidence type="ECO:0000313" key="2">
    <source>
        <dbReference type="EMBL" id="WNM24170.1"/>
    </source>
</evidence>
<feature type="transmembrane region" description="Helical" evidence="1">
    <location>
        <begin position="137"/>
        <end position="158"/>
    </location>
</feature>
<gene>
    <name evidence="2" type="ORF">RN606_12500</name>
</gene>
<dbReference type="RefSeq" id="WP_313497653.1">
    <property type="nucleotide sequence ID" value="NZ_CP134879.1"/>
</dbReference>
<dbReference type="InterPro" id="IPR042106">
    <property type="entry name" value="Nuo/plastoQ_OxRdtase_6_NuoJ"/>
</dbReference>
<feature type="transmembrane region" description="Helical" evidence="1">
    <location>
        <begin position="54"/>
        <end position="78"/>
    </location>
</feature>
<dbReference type="Gene3D" id="1.20.120.1200">
    <property type="entry name" value="NADH-ubiquinone/plastoquinone oxidoreductase chain 6, subunit NuoJ"/>
    <property type="match status" value="1"/>
</dbReference>
<keyword evidence="3" id="KW-1185">Reference proteome</keyword>
<dbReference type="NCBIfam" id="NF005165">
    <property type="entry name" value="PRK06638.1-5"/>
    <property type="match status" value="1"/>
</dbReference>
<reference evidence="2 3" key="1">
    <citation type="submission" date="2023-09" db="EMBL/GenBank/DDBJ databases">
        <title>Demequina sp. a novel bacteria isolated from Capsicum annuum.</title>
        <authorList>
            <person name="Humaira Z."/>
            <person name="Lee J."/>
            <person name="Cho D."/>
        </authorList>
    </citation>
    <scope>NUCLEOTIDE SEQUENCE [LARGE SCALE GENOMIC DNA]</scope>
    <source>
        <strain evidence="2 3">OYTSA14</strain>
    </source>
</reference>
<keyword evidence="1" id="KW-0520">NAD</keyword>
<comment type="subcellular location">
    <subcellularLocation>
        <location evidence="1">Cell membrane</location>
        <topology evidence="1">Multi-pass membrane protein</topology>
    </subcellularLocation>
</comment>
<dbReference type="GO" id="GO:0008137">
    <property type="term" value="F:NADH dehydrogenase (ubiquinone) activity"/>
    <property type="evidence" value="ECO:0007669"/>
    <property type="project" value="UniProtKB-UniRule"/>
</dbReference>
<dbReference type="GO" id="GO:0005886">
    <property type="term" value="C:plasma membrane"/>
    <property type="evidence" value="ECO:0007669"/>
    <property type="project" value="UniProtKB-SubCell"/>
</dbReference>
<dbReference type="EMBL" id="CP134879">
    <property type="protein sequence ID" value="WNM24170.1"/>
    <property type="molecule type" value="Genomic_DNA"/>
</dbReference>